<reference evidence="1 2" key="1">
    <citation type="journal article" date="2020" name="Antonie Van Leeuwenhoek">
        <title>Rhodopirellula heiligendammensis sp. nov., Rhodopirellula pilleata sp. nov., and Rhodopirellula solitaria sp. nov. isolated from natural or artificial marine surfaces in Northern Germany and California, USA, and emended description of the genus Rhodopirellula.</title>
        <authorList>
            <person name="Kallscheuer N."/>
            <person name="Wiegand S."/>
            <person name="Jogler M."/>
            <person name="Boedeker C."/>
            <person name="Peeters S.H."/>
            <person name="Rast P."/>
            <person name="Heuer A."/>
            <person name="Jetten M.S.M."/>
            <person name="Rohde M."/>
            <person name="Jogler C."/>
        </authorList>
    </citation>
    <scope>NUCLEOTIDE SEQUENCE [LARGE SCALE GENOMIC DNA]</scope>
    <source>
        <strain evidence="1 2">Poly21</strain>
    </source>
</reference>
<evidence type="ECO:0000313" key="1">
    <source>
        <dbReference type="EMBL" id="TWU09939.1"/>
    </source>
</evidence>
<gene>
    <name evidence="1" type="ORF">Poly21_52670</name>
</gene>
<dbReference type="EMBL" id="SJPU01000005">
    <property type="protein sequence ID" value="TWU09939.1"/>
    <property type="molecule type" value="Genomic_DNA"/>
</dbReference>
<organism evidence="1 2">
    <name type="scientific">Allorhodopirellula heiligendammensis</name>
    <dbReference type="NCBI Taxonomy" id="2714739"/>
    <lineage>
        <taxon>Bacteria</taxon>
        <taxon>Pseudomonadati</taxon>
        <taxon>Planctomycetota</taxon>
        <taxon>Planctomycetia</taxon>
        <taxon>Pirellulales</taxon>
        <taxon>Pirellulaceae</taxon>
        <taxon>Allorhodopirellula</taxon>
    </lineage>
</organism>
<keyword evidence="2" id="KW-1185">Reference proteome</keyword>
<protein>
    <submittedName>
        <fullName evidence="1">Uncharacterized protein</fullName>
    </submittedName>
</protein>
<dbReference type="RefSeq" id="WP_302120519.1">
    <property type="nucleotide sequence ID" value="NZ_SJPU01000005.1"/>
</dbReference>
<proteinExistence type="predicted"/>
<dbReference type="Proteomes" id="UP000319908">
    <property type="component" value="Unassembled WGS sequence"/>
</dbReference>
<comment type="caution">
    <text evidence="1">The sequence shown here is derived from an EMBL/GenBank/DDBJ whole genome shotgun (WGS) entry which is preliminary data.</text>
</comment>
<accession>A0A5C6BF83</accession>
<evidence type="ECO:0000313" key="2">
    <source>
        <dbReference type="Proteomes" id="UP000319908"/>
    </source>
</evidence>
<name>A0A5C6BF83_9BACT</name>
<sequence>MMAGISDRATIRLYRRLLQTWAMGWLMLSVRHFREAIERMCEQSRPWETSTEGKAK</sequence>
<dbReference type="AlphaFoldDB" id="A0A5C6BF83"/>